<feature type="region of interest" description="Disordered" evidence="1">
    <location>
        <begin position="47"/>
        <end position="67"/>
    </location>
</feature>
<dbReference type="Proteomes" id="UP000000552">
    <property type="component" value="Chromosome"/>
</dbReference>
<feature type="compositionally biased region" description="Basic and acidic residues" evidence="1">
    <location>
        <begin position="58"/>
        <end position="67"/>
    </location>
</feature>
<dbReference type="EMBL" id="BA000012">
    <property type="protein sequence ID" value="BAB54390.1"/>
    <property type="molecule type" value="Genomic_DNA"/>
</dbReference>
<proteinExistence type="predicted"/>
<gene>
    <name evidence="2" type="ordered locus">msr8528</name>
</gene>
<reference evidence="2 3" key="1">
    <citation type="journal article" date="2000" name="DNA Res.">
        <title>Complete genome structure of the nitrogen-fixing symbiotic bacterium Mesorhizobium loti.</title>
        <authorList>
            <person name="Kaneko T."/>
            <person name="Nakamura Y."/>
            <person name="Sato S."/>
            <person name="Asamizu E."/>
            <person name="Kato T."/>
            <person name="Sasamoto S."/>
            <person name="Watanabe A."/>
            <person name="Idesawa K."/>
            <person name="Ishikawa A."/>
            <person name="Kawashima K."/>
            <person name="Kimura T."/>
            <person name="Kishida Y."/>
            <person name="Kiyokawa C."/>
            <person name="Kohara M."/>
            <person name="Matsumoto M."/>
            <person name="Matsuno A."/>
            <person name="Mochizuki Y."/>
            <person name="Nakayama S."/>
            <person name="Nakazaki N."/>
            <person name="Shimpo S."/>
            <person name="Sugimoto M."/>
            <person name="Takeuchi C."/>
            <person name="Yamada M."/>
            <person name="Tabata S."/>
        </authorList>
    </citation>
    <scope>NUCLEOTIDE SEQUENCE [LARGE SCALE GENOMIC DNA]</scope>
    <source>
        <strain evidence="3">LMG 29417 / CECT 9101 / MAFF 303099</strain>
    </source>
</reference>
<evidence type="ECO:0000313" key="2">
    <source>
        <dbReference type="EMBL" id="BAB54390.1"/>
    </source>
</evidence>
<dbReference type="PATRIC" id="fig|266835.9.peg.6818"/>
<dbReference type="HOGENOM" id="CLU_2331737_0_0_5"/>
<organism evidence="2 3">
    <name type="scientific">Mesorhizobium japonicum (strain LMG 29417 / CECT 9101 / MAFF 303099)</name>
    <name type="common">Mesorhizobium loti (strain MAFF 303099)</name>
    <dbReference type="NCBI Taxonomy" id="266835"/>
    <lineage>
        <taxon>Bacteria</taxon>
        <taxon>Pseudomonadati</taxon>
        <taxon>Pseudomonadota</taxon>
        <taxon>Alphaproteobacteria</taxon>
        <taxon>Hyphomicrobiales</taxon>
        <taxon>Phyllobacteriaceae</taxon>
        <taxon>Mesorhizobium</taxon>
    </lineage>
</organism>
<evidence type="ECO:0000313" key="3">
    <source>
        <dbReference type="Proteomes" id="UP000000552"/>
    </source>
</evidence>
<evidence type="ECO:0000256" key="1">
    <source>
        <dbReference type="SAM" id="MobiDB-lite"/>
    </source>
</evidence>
<protein>
    <submittedName>
        <fullName evidence="2">Msr8528 protein</fullName>
    </submittedName>
</protein>
<name>Q982R6_RHILO</name>
<sequence>METIMKAIVTKSFIGRRDDRAESETFAVGSEIDGELAESAVNQKNAEFAGKKQGGKGRKSDLSKLSRPDLEKLAAEQEIDVPEAATDADIVALLEAGK</sequence>
<dbReference type="AlphaFoldDB" id="Q982R6"/>
<accession>Q982R6</accession>
<dbReference type="KEGG" id="mlo:msr8528"/>